<organism evidence="1 2">
    <name type="scientific">Oesophagostomum dentatum</name>
    <name type="common">Nodular worm</name>
    <dbReference type="NCBI Taxonomy" id="61180"/>
    <lineage>
        <taxon>Eukaryota</taxon>
        <taxon>Metazoa</taxon>
        <taxon>Ecdysozoa</taxon>
        <taxon>Nematoda</taxon>
        <taxon>Chromadorea</taxon>
        <taxon>Rhabditida</taxon>
        <taxon>Rhabditina</taxon>
        <taxon>Rhabditomorpha</taxon>
        <taxon>Strongyloidea</taxon>
        <taxon>Strongylidae</taxon>
        <taxon>Oesophagostomum</taxon>
    </lineage>
</organism>
<evidence type="ECO:0000313" key="1">
    <source>
        <dbReference type="EMBL" id="KHJ91946.1"/>
    </source>
</evidence>
<proteinExistence type="predicted"/>
<dbReference type="Proteomes" id="UP000053660">
    <property type="component" value="Unassembled WGS sequence"/>
</dbReference>
<sequence length="125" mass="14762">MYLLMMVAEIFLGKGEGEIYDCKFKAKAEDKLKHPEIQLPEEYATIEFRSIAIALRFHNRKREGHYSHALEMEMGIEVLEDEEKLRIMTNPKATRFGCWEAPQASKPRLLCIYDQKFVKRHIFII</sequence>
<gene>
    <name evidence="1" type="ORF">OESDEN_08176</name>
</gene>
<keyword evidence="2" id="KW-1185">Reference proteome</keyword>
<dbReference type="AlphaFoldDB" id="A0A0B1T716"/>
<reference evidence="1 2" key="1">
    <citation type="submission" date="2014-03" db="EMBL/GenBank/DDBJ databases">
        <title>Draft genome of the hookworm Oesophagostomum dentatum.</title>
        <authorList>
            <person name="Mitreva M."/>
        </authorList>
    </citation>
    <scope>NUCLEOTIDE SEQUENCE [LARGE SCALE GENOMIC DNA]</scope>
    <source>
        <strain evidence="1 2">OD-Hann</strain>
    </source>
</reference>
<accession>A0A0B1T716</accession>
<protein>
    <submittedName>
        <fullName evidence="1">Uncharacterized protein</fullName>
    </submittedName>
</protein>
<evidence type="ECO:0000313" key="2">
    <source>
        <dbReference type="Proteomes" id="UP000053660"/>
    </source>
</evidence>
<dbReference type="EMBL" id="KN551691">
    <property type="protein sequence ID" value="KHJ91946.1"/>
    <property type="molecule type" value="Genomic_DNA"/>
</dbReference>
<name>A0A0B1T716_OESDE</name>
<dbReference type="OrthoDB" id="5795289at2759"/>